<name>A0A0A8E375_9GAMM</name>
<dbReference type="AlphaFoldDB" id="A0A0A8E375"/>
<accession>A0A0A8E375</accession>
<dbReference type="GO" id="GO:0140359">
    <property type="term" value="F:ABC-type transporter activity"/>
    <property type="evidence" value="ECO:0007669"/>
    <property type="project" value="InterPro"/>
</dbReference>
<keyword evidence="3 6" id="KW-0812">Transmembrane</keyword>
<evidence type="ECO:0000256" key="6">
    <source>
        <dbReference type="RuleBase" id="RU361157"/>
    </source>
</evidence>
<comment type="subcellular location">
    <subcellularLocation>
        <location evidence="6">Cell inner membrane</location>
        <topology evidence="6">Multi-pass membrane protein</topology>
    </subcellularLocation>
    <subcellularLocation>
        <location evidence="1">Membrane</location>
        <topology evidence="1">Multi-pass membrane protein</topology>
    </subcellularLocation>
</comment>
<dbReference type="PROSITE" id="PS51012">
    <property type="entry name" value="ABC_TM2"/>
    <property type="match status" value="1"/>
</dbReference>
<dbReference type="InterPro" id="IPR052522">
    <property type="entry name" value="ABC-2_transport_permease"/>
</dbReference>
<reference evidence="8 9" key="1">
    <citation type="submission" date="2014-12" db="EMBL/GenBank/DDBJ databases">
        <title>Complete genome sequence of Francisella guanzhouensis strain 08HL01032 isolated from air-conditioning system in China.</title>
        <authorList>
            <person name="Svensson D."/>
            <person name="Ohrman C."/>
            <person name="Backman S."/>
            <person name="Karlsson E."/>
            <person name="Nilsson E."/>
            <person name="Bystrom M."/>
            <person name="Larkeryd A."/>
            <person name="Stenberg P."/>
            <person name="Scholtz H.C."/>
            <person name="Forsman M."/>
            <person name="Sjodin A."/>
        </authorList>
    </citation>
    <scope>NUCLEOTIDE SEQUENCE [LARGE SCALE GENOMIC DNA]</scope>
    <source>
        <strain evidence="8 9">08HL01032</strain>
    </source>
</reference>
<evidence type="ECO:0000256" key="1">
    <source>
        <dbReference type="ARBA" id="ARBA00004141"/>
    </source>
</evidence>
<evidence type="ECO:0000313" key="9">
    <source>
        <dbReference type="Proteomes" id="UP000031104"/>
    </source>
</evidence>
<dbReference type="InterPro" id="IPR013525">
    <property type="entry name" value="ABC2_TM"/>
</dbReference>
<evidence type="ECO:0000256" key="2">
    <source>
        <dbReference type="ARBA" id="ARBA00007783"/>
    </source>
</evidence>
<evidence type="ECO:0000256" key="3">
    <source>
        <dbReference type="ARBA" id="ARBA00022692"/>
    </source>
</evidence>
<dbReference type="Proteomes" id="UP000031104">
    <property type="component" value="Chromosome"/>
</dbReference>
<keyword evidence="6" id="KW-1003">Cell membrane</keyword>
<feature type="transmembrane region" description="Helical" evidence="6">
    <location>
        <begin position="106"/>
        <end position="133"/>
    </location>
</feature>
<keyword evidence="6" id="KW-0813">Transport</keyword>
<evidence type="ECO:0000259" key="7">
    <source>
        <dbReference type="PROSITE" id="PS51012"/>
    </source>
</evidence>
<keyword evidence="5 6" id="KW-0472">Membrane</keyword>
<feature type="transmembrane region" description="Helical" evidence="6">
    <location>
        <begin position="200"/>
        <end position="218"/>
    </location>
</feature>
<dbReference type="NCBIfam" id="NF011648">
    <property type="entry name" value="PRK15066.1"/>
    <property type="match status" value="1"/>
</dbReference>
<dbReference type="PANTHER" id="PTHR43332">
    <property type="entry name" value="INNER MEMBRANE TRANSPORT PERMEASE YADH-RELATED"/>
    <property type="match status" value="1"/>
</dbReference>
<feature type="transmembrane region" description="Helical" evidence="6">
    <location>
        <begin position="21"/>
        <end position="43"/>
    </location>
</feature>
<comment type="similarity">
    <text evidence="2 6">Belongs to the ABC-2 integral membrane protein family.</text>
</comment>
<dbReference type="InterPro" id="IPR000412">
    <property type="entry name" value="ABC_2_transport"/>
</dbReference>
<protein>
    <recommendedName>
        <fullName evidence="6">Transport permease protein</fullName>
    </recommendedName>
</protein>
<proteinExistence type="inferred from homology"/>
<organism evidence="8 9">
    <name type="scientific">Allofrancisella guangzhouensis</name>
    <dbReference type="NCBI Taxonomy" id="594679"/>
    <lineage>
        <taxon>Bacteria</taxon>
        <taxon>Pseudomonadati</taxon>
        <taxon>Pseudomonadota</taxon>
        <taxon>Gammaproteobacteria</taxon>
        <taxon>Thiotrichales</taxon>
        <taxon>Francisellaceae</taxon>
        <taxon>Allofrancisella</taxon>
    </lineage>
</organism>
<keyword evidence="4 6" id="KW-1133">Transmembrane helix</keyword>
<dbReference type="PIRSF" id="PIRSF006648">
    <property type="entry name" value="DrrB"/>
    <property type="match status" value="1"/>
</dbReference>
<dbReference type="RefSeq" id="WP_039123923.1">
    <property type="nucleotide sequence ID" value="NZ_CP010427.1"/>
</dbReference>
<evidence type="ECO:0000256" key="4">
    <source>
        <dbReference type="ARBA" id="ARBA00022989"/>
    </source>
</evidence>
<dbReference type="STRING" id="594679.SD28_02890"/>
<dbReference type="OrthoDB" id="9804001at2"/>
<evidence type="ECO:0000256" key="5">
    <source>
        <dbReference type="ARBA" id="ARBA00023136"/>
    </source>
</evidence>
<dbReference type="KEGG" id="fgu:SD28_02890"/>
<gene>
    <name evidence="8" type="ORF">SD28_02890</name>
</gene>
<dbReference type="Pfam" id="PF01061">
    <property type="entry name" value="ABC2_membrane"/>
    <property type="match status" value="1"/>
</dbReference>
<feature type="domain" description="ABC transmembrane type-2" evidence="7">
    <location>
        <begin position="23"/>
        <end position="254"/>
    </location>
</feature>
<dbReference type="HOGENOM" id="CLU_039483_3_0_6"/>
<feature type="transmembrane region" description="Helical" evidence="6">
    <location>
        <begin position="174"/>
        <end position="194"/>
    </location>
</feature>
<dbReference type="PANTHER" id="PTHR43332:SF2">
    <property type="entry name" value="INNER MEMBRANE TRANSPORT PERMEASE YADH"/>
    <property type="match status" value="1"/>
</dbReference>
<feature type="transmembrane region" description="Helical" evidence="6">
    <location>
        <begin position="230"/>
        <end position="251"/>
    </location>
</feature>
<feature type="transmembrane region" description="Helical" evidence="6">
    <location>
        <begin position="63"/>
        <end position="86"/>
    </location>
</feature>
<dbReference type="EMBL" id="CP010427">
    <property type="protein sequence ID" value="AJC48665.1"/>
    <property type="molecule type" value="Genomic_DNA"/>
</dbReference>
<keyword evidence="9" id="KW-1185">Reference proteome</keyword>
<feature type="transmembrane region" description="Helical" evidence="6">
    <location>
        <begin position="139"/>
        <end position="162"/>
    </location>
</feature>
<dbReference type="GO" id="GO:0043190">
    <property type="term" value="C:ATP-binding cassette (ABC) transporter complex"/>
    <property type="evidence" value="ECO:0007669"/>
    <property type="project" value="InterPro"/>
</dbReference>
<dbReference type="InterPro" id="IPR047817">
    <property type="entry name" value="ABC2_TM_bact-type"/>
</dbReference>
<sequence>MSIRDYWIMYITIFNRESKRIFRIWPQTLLPSVITIVLYFLIFGKVVGSRIGNMHDGITYMQYITPGLIIMAVIQNSYGNVVSSFFGMRFSRAIEELLVSPVNNHIIVLGYISGGIFRGFLVGVFVSIAAFILGGFTSIHSFILVLAGFIFCGALFSLGGLLNAIFSQKFDDTTIFPTFVLTPLIYLGGVFYDINNLSGFWHFLSACNPLFYIVDFVRYGFIGISTVNPYIAFSAIVIFTFILYYLAWYLLSRGIRLKP</sequence>
<evidence type="ECO:0000313" key="8">
    <source>
        <dbReference type="EMBL" id="AJC48665.1"/>
    </source>
</evidence>